<gene>
    <name evidence="2" type="ORF">E4O86_20050</name>
</gene>
<dbReference type="EMBL" id="SPKJ01000112">
    <property type="protein sequence ID" value="MYZ50002.1"/>
    <property type="molecule type" value="Genomic_DNA"/>
</dbReference>
<evidence type="ECO:0000256" key="1">
    <source>
        <dbReference type="SAM" id="Phobius"/>
    </source>
</evidence>
<comment type="caution">
    <text evidence="2">The sequence shown here is derived from an EMBL/GenBank/DDBJ whole genome shotgun (WGS) entry which is preliminary data.</text>
</comment>
<keyword evidence="1" id="KW-1133">Transmembrane helix</keyword>
<evidence type="ECO:0000313" key="3">
    <source>
        <dbReference type="Proteomes" id="UP000773614"/>
    </source>
</evidence>
<dbReference type="AlphaFoldDB" id="A0A964WV98"/>
<evidence type="ECO:0000313" key="2">
    <source>
        <dbReference type="EMBL" id="MYZ50002.1"/>
    </source>
</evidence>
<keyword evidence="3" id="KW-1185">Reference proteome</keyword>
<proteinExistence type="predicted"/>
<feature type="transmembrane region" description="Helical" evidence="1">
    <location>
        <begin position="24"/>
        <end position="50"/>
    </location>
</feature>
<reference evidence="2" key="1">
    <citation type="submission" date="2019-03" db="EMBL/GenBank/DDBJ databases">
        <title>Afifella sp. nov., isolated from activated sludge.</title>
        <authorList>
            <person name="Li Q."/>
            <person name="Liu Y."/>
        </authorList>
    </citation>
    <scope>NUCLEOTIDE SEQUENCE</scope>
    <source>
        <strain evidence="2">L72</strain>
    </source>
</reference>
<accession>A0A964WV98</accession>
<dbReference type="Proteomes" id="UP000773614">
    <property type="component" value="Unassembled WGS sequence"/>
</dbReference>
<sequence length="62" mass="6722">MPILILVLLAILIAQVGFWKALTAILGSVLMVVLLIVIAVALVLALAYALKRKFFDGNSFRP</sequence>
<organism evidence="2 3">
    <name type="scientific">Propylenella binzhouense</name>
    <dbReference type="NCBI Taxonomy" id="2555902"/>
    <lineage>
        <taxon>Bacteria</taxon>
        <taxon>Pseudomonadati</taxon>
        <taxon>Pseudomonadota</taxon>
        <taxon>Alphaproteobacteria</taxon>
        <taxon>Hyphomicrobiales</taxon>
        <taxon>Propylenellaceae</taxon>
        <taxon>Propylenella</taxon>
    </lineage>
</organism>
<keyword evidence="1" id="KW-0472">Membrane</keyword>
<dbReference type="RefSeq" id="WP_161142335.1">
    <property type="nucleotide sequence ID" value="NZ_SPKJ01000112.1"/>
</dbReference>
<protein>
    <submittedName>
        <fullName evidence="2">Uncharacterized protein</fullName>
    </submittedName>
</protein>
<keyword evidence="1" id="KW-0812">Transmembrane</keyword>
<name>A0A964WV98_9HYPH</name>